<gene>
    <name evidence="3" type="ORF">PHYEVI_LOCUS7837</name>
</gene>
<protein>
    <recommendedName>
        <fullName evidence="2">MADF domain-containing protein</fullName>
    </recommendedName>
</protein>
<feature type="domain" description="MADF" evidence="2">
    <location>
        <begin position="8"/>
        <end position="97"/>
    </location>
</feature>
<evidence type="ECO:0000259" key="2">
    <source>
        <dbReference type="PROSITE" id="PS51029"/>
    </source>
</evidence>
<keyword evidence="4" id="KW-1185">Reference proteome</keyword>
<dbReference type="Proteomes" id="UP001153712">
    <property type="component" value="Chromosome 4"/>
</dbReference>
<feature type="compositionally biased region" description="Polar residues" evidence="1">
    <location>
        <begin position="237"/>
        <end position="261"/>
    </location>
</feature>
<dbReference type="OrthoDB" id="6784437at2759"/>
<dbReference type="EMBL" id="OU900097">
    <property type="protein sequence ID" value="CAG9861498.1"/>
    <property type="molecule type" value="Genomic_DNA"/>
</dbReference>
<organism evidence="3 4">
    <name type="scientific">Phyllotreta striolata</name>
    <name type="common">Striped flea beetle</name>
    <name type="synonym">Crioceris striolata</name>
    <dbReference type="NCBI Taxonomy" id="444603"/>
    <lineage>
        <taxon>Eukaryota</taxon>
        <taxon>Metazoa</taxon>
        <taxon>Ecdysozoa</taxon>
        <taxon>Arthropoda</taxon>
        <taxon>Hexapoda</taxon>
        <taxon>Insecta</taxon>
        <taxon>Pterygota</taxon>
        <taxon>Neoptera</taxon>
        <taxon>Endopterygota</taxon>
        <taxon>Coleoptera</taxon>
        <taxon>Polyphaga</taxon>
        <taxon>Cucujiformia</taxon>
        <taxon>Chrysomeloidea</taxon>
        <taxon>Chrysomelidae</taxon>
        <taxon>Galerucinae</taxon>
        <taxon>Alticini</taxon>
        <taxon>Phyllotreta</taxon>
    </lineage>
</organism>
<evidence type="ECO:0000256" key="1">
    <source>
        <dbReference type="SAM" id="MobiDB-lite"/>
    </source>
</evidence>
<evidence type="ECO:0000313" key="3">
    <source>
        <dbReference type="EMBL" id="CAG9861498.1"/>
    </source>
</evidence>
<evidence type="ECO:0000313" key="4">
    <source>
        <dbReference type="Proteomes" id="UP001153712"/>
    </source>
</evidence>
<dbReference type="PANTHER" id="PTHR21505:SF12">
    <property type="entry name" value="MADF DOMAIN-CONTAINING PROTEIN-RELATED"/>
    <property type="match status" value="1"/>
</dbReference>
<sequence>MDNEECKAFIELYRRERVLWDPKHKRYYMRAAREEAWRRISERKGVAAAELQQKMKSLLGSYRREKSRRRKSKQAGTVYVSRWFAYPLFNFLDDRQSSNDEINESKEDDAKDMFEHSNFEYEDFELPNDDENFVEEKPVIGKKRRFEYEEEPEQDLLNVAEQPLQESVPLEKSNHQPARKQDELSLYGQLLVTKLRKFDHQTRLVVCNKIDNLIFEMEMKSMKSKEQACQDPLLNDVPSTSRINYNKTPNSTPSHSEMSDH</sequence>
<feature type="region of interest" description="Disordered" evidence="1">
    <location>
        <begin position="225"/>
        <end position="261"/>
    </location>
</feature>
<dbReference type="Pfam" id="PF10545">
    <property type="entry name" value="MADF_DNA_bdg"/>
    <property type="match status" value="1"/>
</dbReference>
<dbReference type="SMART" id="SM00595">
    <property type="entry name" value="MADF"/>
    <property type="match status" value="1"/>
</dbReference>
<proteinExistence type="predicted"/>
<reference evidence="3" key="1">
    <citation type="submission" date="2022-01" db="EMBL/GenBank/DDBJ databases">
        <authorList>
            <person name="King R."/>
        </authorList>
    </citation>
    <scope>NUCLEOTIDE SEQUENCE</scope>
</reference>
<accession>A0A9N9TMD2</accession>
<dbReference type="AlphaFoldDB" id="A0A9N9TMD2"/>
<dbReference type="InterPro" id="IPR006578">
    <property type="entry name" value="MADF-dom"/>
</dbReference>
<name>A0A9N9TMD2_PHYSR</name>
<dbReference type="PANTHER" id="PTHR21505">
    <property type="entry name" value="MADF DOMAIN-CONTAINING PROTEIN-RELATED"/>
    <property type="match status" value="1"/>
</dbReference>
<dbReference type="PROSITE" id="PS51029">
    <property type="entry name" value="MADF"/>
    <property type="match status" value="1"/>
</dbReference>